<dbReference type="InterPro" id="IPR013785">
    <property type="entry name" value="Aldolase_TIM"/>
</dbReference>
<organism evidence="15 16">
    <name type="scientific">Candidatus Abzuiibacterium crystallinum</name>
    <dbReference type="NCBI Taxonomy" id="1974748"/>
    <lineage>
        <taxon>Bacteria</taxon>
        <taxon>Pseudomonadati</taxon>
        <taxon>Candidatus Omnitrophota</taxon>
        <taxon>Candidatus Abzuiibacterium</taxon>
    </lineage>
</organism>
<sequence>MIFAKYLIRMALKEDIGFGDITTNLFVPPSLKAEGKIMAKADGVLAGTKAARKVFHLIDPKLEVVWLKKDGQRFQAGHTICRVKGSFRSILKAERVVLNFLGHLSGVASQTYQYVQKVRGTKAKIYDTRKTMPLWRVLEKEAVRLGGGCNHRWGLWDQGLFKDNHWQVGLKPEKIAQKTRQLKKYKWVIEIDQSKLKYLKVILTGRPKVILLDNFSPETLRHVVAKIKEMTKQTKQRPLLEASGGITLKNVSQIARTGVDRISIGAITHSAPSIDFSLQVHPLSQ</sequence>
<evidence type="ECO:0000256" key="8">
    <source>
        <dbReference type="ARBA" id="ARBA00022679"/>
    </source>
</evidence>
<keyword evidence="7 12" id="KW-0328">Glycosyltransferase</keyword>
<dbReference type="Pfam" id="PF01729">
    <property type="entry name" value="QRPTase_C"/>
    <property type="match status" value="1"/>
</dbReference>
<feature type="domain" description="Quinolinate phosphoribosyl transferase C-terminal" evidence="13">
    <location>
        <begin position="107"/>
        <end position="279"/>
    </location>
</feature>
<dbReference type="InterPro" id="IPR004393">
    <property type="entry name" value="NadC"/>
</dbReference>
<dbReference type="GO" id="GO:0005737">
    <property type="term" value="C:cytoplasm"/>
    <property type="evidence" value="ECO:0007669"/>
    <property type="project" value="TreeGrafter"/>
</dbReference>
<keyword evidence="6" id="KW-0662">Pyridine nucleotide biosynthesis</keyword>
<comment type="catalytic activity">
    <reaction evidence="10">
        <text>nicotinate beta-D-ribonucleotide + CO2 + diphosphate = quinolinate + 5-phospho-alpha-D-ribose 1-diphosphate + 2 H(+)</text>
        <dbReference type="Rhea" id="RHEA:12733"/>
        <dbReference type="ChEBI" id="CHEBI:15378"/>
        <dbReference type="ChEBI" id="CHEBI:16526"/>
        <dbReference type="ChEBI" id="CHEBI:29959"/>
        <dbReference type="ChEBI" id="CHEBI:33019"/>
        <dbReference type="ChEBI" id="CHEBI:57502"/>
        <dbReference type="ChEBI" id="CHEBI:58017"/>
        <dbReference type="EC" id="2.4.2.19"/>
    </reaction>
</comment>
<evidence type="ECO:0000256" key="4">
    <source>
        <dbReference type="ARBA" id="ARBA00011218"/>
    </source>
</evidence>
<dbReference type="SUPFAM" id="SSF54675">
    <property type="entry name" value="Nicotinate/Quinolinate PRTase N-terminal domain-like"/>
    <property type="match status" value="1"/>
</dbReference>
<gene>
    <name evidence="15" type="primary">nadC</name>
    <name evidence="15" type="ORF">COV74_08945</name>
</gene>
<comment type="subunit">
    <text evidence="4">Hexamer formed by 3 homodimers.</text>
</comment>
<evidence type="ECO:0000256" key="3">
    <source>
        <dbReference type="ARBA" id="ARBA00009400"/>
    </source>
</evidence>
<dbReference type="UniPathway" id="UPA00253">
    <property type="reaction ID" value="UER00331"/>
</dbReference>
<dbReference type="Pfam" id="PF02749">
    <property type="entry name" value="QRPTase_N"/>
    <property type="match status" value="1"/>
</dbReference>
<dbReference type="CDD" id="cd01572">
    <property type="entry name" value="QPRTase"/>
    <property type="match status" value="1"/>
</dbReference>
<dbReference type="FunFam" id="3.20.20.70:FF:000030">
    <property type="entry name" value="Nicotinate-nucleotide pyrophosphorylase, carboxylating"/>
    <property type="match status" value="1"/>
</dbReference>
<evidence type="ECO:0000256" key="12">
    <source>
        <dbReference type="PIRNR" id="PIRNR006250"/>
    </source>
</evidence>
<dbReference type="EC" id="2.4.2.19" evidence="5"/>
<evidence type="ECO:0000256" key="10">
    <source>
        <dbReference type="ARBA" id="ARBA00047445"/>
    </source>
</evidence>
<name>A0A2H0LM04_9BACT</name>
<dbReference type="EMBL" id="PCVY01000066">
    <property type="protein sequence ID" value="PIQ85429.1"/>
    <property type="molecule type" value="Genomic_DNA"/>
</dbReference>
<dbReference type="NCBIfam" id="TIGR00078">
    <property type="entry name" value="nadC"/>
    <property type="match status" value="1"/>
</dbReference>
<proteinExistence type="inferred from homology"/>
<evidence type="ECO:0000256" key="6">
    <source>
        <dbReference type="ARBA" id="ARBA00022642"/>
    </source>
</evidence>
<dbReference type="InterPro" id="IPR002638">
    <property type="entry name" value="Quinolinate_PRibosylTrfase_C"/>
</dbReference>
<dbReference type="Proteomes" id="UP000230859">
    <property type="component" value="Unassembled WGS sequence"/>
</dbReference>
<evidence type="ECO:0000313" key="16">
    <source>
        <dbReference type="Proteomes" id="UP000230859"/>
    </source>
</evidence>
<dbReference type="InterPro" id="IPR037128">
    <property type="entry name" value="Quinolinate_PRibosylTase_N_sf"/>
</dbReference>
<evidence type="ECO:0000313" key="15">
    <source>
        <dbReference type="EMBL" id="PIQ85429.1"/>
    </source>
</evidence>
<feature type="domain" description="Quinolinate phosphoribosyl transferase N-terminal" evidence="14">
    <location>
        <begin position="20"/>
        <end position="105"/>
    </location>
</feature>
<keyword evidence="8 12" id="KW-0808">Transferase</keyword>
<dbReference type="Gene3D" id="3.90.1170.20">
    <property type="entry name" value="Quinolinate phosphoribosyl transferase, N-terminal domain"/>
    <property type="match status" value="1"/>
</dbReference>
<comment type="similarity">
    <text evidence="3 12">Belongs to the NadC/ModD family.</text>
</comment>
<dbReference type="PIRSF" id="PIRSF006250">
    <property type="entry name" value="NadC_ModD"/>
    <property type="match status" value="1"/>
</dbReference>
<dbReference type="InterPro" id="IPR036068">
    <property type="entry name" value="Nicotinate_pribotase-like_C"/>
</dbReference>
<evidence type="ECO:0000259" key="13">
    <source>
        <dbReference type="Pfam" id="PF01729"/>
    </source>
</evidence>
<protein>
    <recommendedName>
        <fullName evidence="11">Probable nicotinate-nucleotide pyrophosphorylase [carboxylating]</fullName>
        <ecNumber evidence="5">2.4.2.19</ecNumber>
    </recommendedName>
    <alternativeName>
        <fullName evidence="9">Quinolinate phosphoribosyltransferase [decarboxylating]</fullName>
    </alternativeName>
</protein>
<evidence type="ECO:0000256" key="2">
    <source>
        <dbReference type="ARBA" id="ARBA00004893"/>
    </source>
</evidence>
<dbReference type="SUPFAM" id="SSF51690">
    <property type="entry name" value="Nicotinate/Quinolinate PRTase C-terminal domain-like"/>
    <property type="match status" value="1"/>
</dbReference>
<evidence type="ECO:0000256" key="5">
    <source>
        <dbReference type="ARBA" id="ARBA00011944"/>
    </source>
</evidence>
<dbReference type="GO" id="GO:0034213">
    <property type="term" value="P:quinolinate catabolic process"/>
    <property type="evidence" value="ECO:0007669"/>
    <property type="project" value="TreeGrafter"/>
</dbReference>
<dbReference type="GO" id="GO:0004514">
    <property type="term" value="F:nicotinate-nucleotide diphosphorylase (carboxylating) activity"/>
    <property type="evidence" value="ECO:0007669"/>
    <property type="project" value="UniProtKB-EC"/>
</dbReference>
<comment type="caution">
    <text evidence="15">The sequence shown here is derived from an EMBL/GenBank/DDBJ whole genome shotgun (WGS) entry which is preliminary data.</text>
</comment>
<reference evidence="15 16" key="1">
    <citation type="submission" date="2017-09" db="EMBL/GenBank/DDBJ databases">
        <title>Depth-based differentiation of microbial function through sediment-hosted aquifers and enrichment of novel symbionts in the deep terrestrial subsurface.</title>
        <authorList>
            <person name="Probst A.J."/>
            <person name="Ladd B."/>
            <person name="Jarett J.K."/>
            <person name="Geller-Mcgrath D.E."/>
            <person name="Sieber C.M."/>
            <person name="Emerson J.B."/>
            <person name="Anantharaman K."/>
            <person name="Thomas B.C."/>
            <person name="Malmstrom R."/>
            <person name="Stieglmeier M."/>
            <person name="Klingl A."/>
            <person name="Woyke T."/>
            <person name="Ryan C.M."/>
            <person name="Banfield J.F."/>
        </authorList>
    </citation>
    <scope>NUCLEOTIDE SEQUENCE [LARGE SCALE GENOMIC DNA]</scope>
    <source>
        <strain evidence="15">CG11_big_fil_rev_8_21_14_0_20_45_26</strain>
    </source>
</reference>
<comment type="function">
    <text evidence="1">Involved in the catabolism of quinolinic acid (QA).</text>
</comment>
<evidence type="ECO:0000256" key="1">
    <source>
        <dbReference type="ARBA" id="ARBA00003237"/>
    </source>
</evidence>
<dbReference type="PANTHER" id="PTHR32179:SF3">
    <property type="entry name" value="NICOTINATE-NUCLEOTIDE PYROPHOSPHORYLASE [CARBOXYLATING]"/>
    <property type="match status" value="1"/>
</dbReference>
<dbReference type="GO" id="GO:0009435">
    <property type="term" value="P:NAD+ biosynthetic process"/>
    <property type="evidence" value="ECO:0007669"/>
    <property type="project" value="UniProtKB-UniPathway"/>
</dbReference>
<evidence type="ECO:0000259" key="14">
    <source>
        <dbReference type="Pfam" id="PF02749"/>
    </source>
</evidence>
<dbReference type="InterPro" id="IPR022412">
    <property type="entry name" value="Quinolinate_PRibosylTrfase_N"/>
</dbReference>
<evidence type="ECO:0000256" key="9">
    <source>
        <dbReference type="ARBA" id="ARBA00033102"/>
    </source>
</evidence>
<evidence type="ECO:0000256" key="11">
    <source>
        <dbReference type="ARBA" id="ARBA00069173"/>
    </source>
</evidence>
<evidence type="ECO:0000256" key="7">
    <source>
        <dbReference type="ARBA" id="ARBA00022676"/>
    </source>
</evidence>
<dbReference type="FunFam" id="3.90.1170.20:FF:000001">
    <property type="entry name" value="Nicotinate-nucleotide diphosphorylase (Carboxylating)"/>
    <property type="match status" value="1"/>
</dbReference>
<dbReference type="PANTHER" id="PTHR32179">
    <property type="entry name" value="NICOTINATE-NUCLEOTIDE PYROPHOSPHORYLASE [CARBOXYLATING]"/>
    <property type="match status" value="1"/>
</dbReference>
<dbReference type="Gene3D" id="3.20.20.70">
    <property type="entry name" value="Aldolase class I"/>
    <property type="match status" value="1"/>
</dbReference>
<comment type="pathway">
    <text evidence="2">Cofactor biosynthesis; NAD(+) biosynthesis; nicotinate D-ribonucleotide from quinolinate: step 1/1.</text>
</comment>
<accession>A0A2H0LM04</accession>
<dbReference type="InterPro" id="IPR027277">
    <property type="entry name" value="NadC/ModD"/>
</dbReference>
<dbReference type="AlphaFoldDB" id="A0A2H0LM04"/>